<reference evidence="1 2" key="1">
    <citation type="journal article" date="2016" name="Sci. Rep.">
        <title>Genomic and phenotypic characterization of the species Acinetobacter venetianus.</title>
        <authorList>
            <person name="Fondi M."/>
            <person name="Maida I."/>
            <person name="Perrin E."/>
            <person name="Orlandini V."/>
            <person name="La Torre L."/>
            <person name="Bosi E."/>
            <person name="Negroni A."/>
            <person name="Zanaroli G."/>
            <person name="Fava F."/>
            <person name="Decorosi F."/>
            <person name="Giovannetti L."/>
            <person name="Viti C."/>
            <person name="Vaneechoutte M."/>
            <person name="Dijkshoorn L."/>
            <person name="Fani R."/>
        </authorList>
    </citation>
    <scope>NUCLEOTIDE SEQUENCE [LARGE SCALE GENOMIC DNA]</scope>
    <source>
        <strain evidence="1 2">LUH5627</strain>
    </source>
</reference>
<gene>
    <name evidence="1" type="ORF">AVENLUH5627_03097</name>
</gene>
<dbReference type="EMBL" id="JRUE01000231">
    <property type="protein sequence ID" value="KXZ64379.1"/>
    <property type="molecule type" value="Genomic_DNA"/>
</dbReference>
<protein>
    <recommendedName>
        <fullName evidence="3">ApeA N-terminal domain-containing protein</fullName>
    </recommendedName>
</protein>
<comment type="caution">
    <text evidence="1">The sequence shown here is derived from an EMBL/GenBank/DDBJ whole genome shotgun (WGS) entry which is preliminary data.</text>
</comment>
<evidence type="ECO:0000313" key="1">
    <source>
        <dbReference type="EMBL" id="KXZ64379.1"/>
    </source>
</evidence>
<dbReference type="RefSeq" id="WP_061519630.1">
    <property type="nucleotide sequence ID" value="NZ_CP173025.1"/>
</dbReference>
<proteinExistence type="predicted"/>
<evidence type="ECO:0000313" key="2">
    <source>
        <dbReference type="Proteomes" id="UP000075680"/>
    </source>
</evidence>
<organism evidence="1 2">
    <name type="scientific">Acinetobacter venetianus</name>
    <dbReference type="NCBI Taxonomy" id="52133"/>
    <lineage>
        <taxon>Bacteria</taxon>
        <taxon>Pseudomonadati</taxon>
        <taxon>Pseudomonadota</taxon>
        <taxon>Gammaproteobacteria</taxon>
        <taxon>Moraxellales</taxon>
        <taxon>Moraxellaceae</taxon>
        <taxon>Acinetobacter</taxon>
    </lineage>
</organism>
<accession>A0A150HK99</accession>
<dbReference type="Proteomes" id="UP000075680">
    <property type="component" value="Unassembled WGS sequence"/>
</dbReference>
<sequence>MNQIETGIVQFEWAIKLYLYETAFIPAITLAGAAEGIFGELKNGYVFHKVSENIAFKNNLQTKQVSQEINKVRNWLKHGDCNKAFDDLNEQEFQAAAISRIIIAATALIHLKPNYMSNLFIQFMQNTQTYHSDFLPNNSFDWNKIEIEK</sequence>
<dbReference type="PATRIC" id="fig|52133.18.peg.3174"/>
<dbReference type="AlphaFoldDB" id="A0A150HK99"/>
<evidence type="ECO:0008006" key="3">
    <source>
        <dbReference type="Google" id="ProtNLM"/>
    </source>
</evidence>
<name>A0A150HK99_9GAMM</name>